<reference evidence="1 3" key="2">
    <citation type="journal article" date="2013" name="Nature">
        <title>Insights into bilaterian evolution from three spiralian genomes.</title>
        <authorList>
            <person name="Simakov O."/>
            <person name="Marletaz F."/>
            <person name="Cho S.J."/>
            <person name="Edsinger-Gonzales E."/>
            <person name="Havlak P."/>
            <person name="Hellsten U."/>
            <person name="Kuo D.H."/>
            <person name="Larsson T."/>
            <person name="Lv J."/>
            <person name="Arendt D."/>
            <person name="Savage R."/>
            <person name="Osoegawa K."/>
            <person name="de Jong P."/>
            <person name="Grimwood J."/>
            <person name="Chapman J.A."/>
            <person name="Shapiro H."/>
            <person name="Aerts A."/>
            <person name="Otillar R.P."/>
            <person name="Terry A.Y."/>
            <person name="Boore J.L."/>
            <person name="Grigoriev I.V."/>
            <person name="Lindberg D.R."/>
            <person name="Seaver E.C."/>
            <person name="Weisblat D.A."/>
            <person name="Putnam N.H."/>
            <person name="Rokhsar D.S."/>
        </authorList>
    </citation>
    <scope>NUCLEOTIDE SEQUENCE</scope>
    <source>
        <strain evidence="1 3">I ESC-2004</strain>
    </source>
</reference>
<accession>R7VM46</accession>
<gene>
    <name evidence="1" type="ORF">CAPTEDRAFT_132648</name>
</gene>
<evidence type="ECO:0008006" key="4">
    <source>
        <dbReference type="Google" id="ProtNLM"/>
    </source>
</evidence>
<proteinExistence type="predicted"/>
<evidence type="ECO:0000313" key="3">
    <source>
        <dbReference type="Proteomes" id="UP000014760"/>
    </source>
</evidence>
<organism evidence="1">
    <name type="scientific">Capitella teleta</name>
    <name type="common">Polychaete worm</name>
    <dbReference type="NCBI Taxonomy" id="283909"/>
    <lineage>
        <taxon>Eukaryota</taxon>
        <taxon>Metazoa</taxon>
        <taxon>Spiralia</taxon>
        <taxon>Lophotrochozoa</taxon>
        <taxon>Annelida</taxon>
        <taxon>Polychaeta</taxon>
        <taxon>Sedentaria</taxon>
        <taxon>Scolecida</taxon>
        <taxon>Capitellidae</taxon>
        <taxon>Capitella</taxon>
    </lineage>
</organism>
<dbReference type="Proteomes" id="UP000014760">
    <property type="component" value="Unassembled WGS sequence"/>
</dbReference>
<sequence length="59" mass="6611">LQQDNSPSHNSHIAVASGRKCGFEILAHPLYYPDLTPCDHKPFENLKNTIKGHLPLTMD</sequence>
<keyword evidence="3" id="KW-1185">Reference proteome</keyword>
<feature type="non-terminal residue" evidence="1">
    <location>
        <position position="1"/>
    </location>
</feature>
<dbReference type="EMBL" id="AMQN01016420">
    <property type="status" value="NOT_ANNOTATED_CDS"/>
    <property type="molecule type" value="Genomic_DNA"/>
</dbReference>
<name>R7VM46_CAPTE</name>
<dbReference type="OrthoDB" id="10065579at2759"/>
<dbReference type="Gene3D" id="3.30.420.10">
    <property type="entry name" value="Ribonuclease H-like superfamily/Ribonuclease H"/>
    <property type="match status" value="1"/>
</dbReference>
<dbReference type="AlphaFoldDB" id="R7VM46"/>
<dbReference type="GO" id="GO:0003676">
    <property type="term" value="F:nucleic acid binding"/>
    <property type="evidence" value="ECO:0007669"/>
    <property type="project" value="InterPro"/>
</dbReference>
<dbReference type="EnsemblMetazoa" id="CapteT132648">
    <property type="protein sequence ID" value="CapteP132648"/>
    <property type="gene ID" value="CapteG132648"/>
</dbReference>
<reference evidence="3" key="1">
    <citation type="submission" date="2012-12" db="EMBL/GenBank/DDBJ databases">
        <authorList>
            <person name="Hellsten U."/>
            <person name="Grimwood J."/>
            <person name="Chapman J.A."/>
            <person name="Shapiro H."/>
            <person name="Aerts A."/>
            <person name="Otillar R.P."/>
            <person name="Terry A.Y."/>
            <person name="Boore J.L."/>
            <person name="Simakov O."/>
            <person name="Marletaz F."/>
            <person name="Cho S.-J."/>
            <person name="Edsinger-Gonzales E."/>
            <person name="Havlak P."/>
            <person name="Kuo D.-H."/>
            <person name="Larsson T."/>
            <person name="Lv J."/>
            <person name="Arendt D."/>
            <person name="Savage R."/>
            <person name="Osoegawa K."/>
            <person name="de Jong P."/>
            <person name="Lindberg D.R."/>
            <person name="Seaver E.C."/>
            <person name="Weisblat D.A."/>
            <person name="Putnam N.H."/>
            <person name="Grigoriev I.V."/>
            <person name="Rokhsar D.S."/>
        </authorList>
    </citation>
    <scope>NUCLEOTIDE SEQUENCE</scope>
    <source>
        <strain evidence="3">I ESC-2004</strain>
    </source>
</reference>
<reference evidence="2" key="3">
    <citation type="submission" date="2015-06" db="UniProtKB">
        <authorList>
            <consortium name="EnsemblMetazoa"/>
        </authorList>
    </citation>
    <scope>IDENTIFICATION</scope>
</reference>
<evidence type="ECO:0000313" key="2">
    <source>
        <dbReference type="EnsemblMetazoa" id="CapteP132648"/>
    </source>
</evidence>
<evidence type="ECO:0000313" key="1">
    <source>
        <dbReference type="EMBL" id="ELU18205.1"/>
    </source>
</evidence>
<protein>
    <recommendedName>
        <fullName evidence="4">Tc1-like transposase DDE domain-containing protein</fullName>
    </recommendedName>
</protein>
<dbReference type="HOGENOM" id="CLU_200123_0_0_1"/>
<dbReference type="InterPro" id="IPR036397">
    <property type="entry name" value="RNaseH_sf"/>
</dbReference>
<dbReference type="EMBL" id="KB292056">
    <property type="protein sequence ID" value="ELU18205.1"/>
    <property type="molecule type" value="Genomic_DNA"/>
</dbReference>